<dbReference type="Proteomes" id="UP000594638">
    <property type="component" value="Unassembled WGS sequence"/>
</dbReference>
<protein>
    <submittedName>
        <fullName evidence="2">Uncharacterized protein</fullName>
    </submittedName>
</protein>
<proteinExistence type="predicted"/>
<feature type="compositionally biased region" description="Basic residues" evidence="1">
    <location>
        <begin position="75"/>
        <end position="96"/>
    </location>
</feature>
<evidence type="ECO:0000313" key="2">
    <source>
        <dbReference type="EMBL" id="CAA2985461.1"/>
    </source>
</evidence>
<sequence length="194" mass="22084">MDCSEIYDTYGKLFDDTEYSTKYALSPLKLSQRGFDLGTDSDQDDVGDKSPINAEEIDSIKCPNEGRGNSSMNIFRRRSGDKRKGKQRRDKGSKKRYSARDVLALLEQMVSVETDFSSIARSHCKGGKSMAKCVNELLSSGYVKEGDVLHLFALWFLRDKDNQNSYCDVKTPDLCFKFVEYCFERDNTAQQRNG</sequence>
<reference evidence="2 3" key="1">
    <citation type="submission" date="2019-12" db="EMBL/GenBank/DDBJ databases">
        <authorList>
            <person name="Alioto T."/>
            <person name="Alioto T."/>
            <person name="Gomez Garrido J."/>
        </authorList>
    </citation>
    <scope>NUCLEOTIDE SEQUENCE [LARGE SCALE GENOMIC DNA]</scope>
</reference>
<keyword evidence="3" id="KW-1185">Reference proteome</keyword>
<gene>
    <name evidence="2" type="ORF">OLEA9_A106760</name>
</gene>
<dbReference type="AlphaFoldDB" id="A0A8S0S325"/>
<comment type="caution">
    <text evidence="2">The sequence shown here is derived from an EMBL/GenBank/DDBJ whole genome shotgun (WGS) entry which is preliminary data.</text>
</comment>
<dbReference type="EMBL" id="CACTIH010003809">
    <property type="protein sequence ID" value="CAA2985461.1"/>
    <property type="molecule type" value="Genomic_DNA"/>
</dbReference>
<feature type="region of interest" description="Disordered" evidence="1">
    <location>
        <begin position="33"/>
        <end position="96"/>
    </location>
</feature>
<evidence type="ECO:0000313" key="3">
    <source>
        <dbReference type="Proteomes" id="UP000594638"/>
    </source>
</evidence>
<name>A0A8S0S325_OLEEU</name>
<organism evidence="2 3">
    <name type="scientific">Olea europaea subsp. europaea</name>
    <dbReference type="NCBI Taxonomy" id="158383"/>
    <lineage>
        <taxon>Eukaryota</taxon>
        <taxon>Viridiplantae</taxon>
        <taxon>Streptophyta</taxon>
        <taxon>Embryophyta</taxon>
        <taxon>Tracheophyta</taxon>
        <taxon>Spermatophyta</taxon>
        <taxon>Magnoliopsida</taxon>
        <taxon>eudicotyledons</taxon>
        <taxon>Gunneridae</taxon>
        <taxon>Pentapetalae</taxon>
        <taxon>asterids</taxon>
        <taxon>lamiids</taxon>
        <taxon>Lamiales</taxon>
        <taxon>Oleaceae</taxon>
        <taxon>Oleeae</taxon>
        <taxon>Olea</taxon>
    </lineage>
</organism>
<dbReference type="Gramene" id="OE9A106760T1">
    <property type="protein sequence ID" value="OE9A106760C1"/>
    <property type="gene ID" value="OE9A106760"/>
</dbReference>
<accession>A0A8S0S325</accession>
<evidence type="ECO:0000256" key="1">
    <source>
        <dbReference type="SAM" id="MobiDB-lite"/>
    </source>
</evidence>